<dbReference type="EMBL" id="CP106753">
    <property type="protein sequence ID" value="UXY15532.1"/>
    <property type="molecule type" value="Genomic_DNA"/>
</dbReference>
<keyword evidence="2 6" id="KW-0472">Membrane</keyword>
<name>A0ABY6DMD3_9NEIS</name>
<comment type="subcellular location">
    <subcellularLocation>
        <location evidence="6">Cell outer membrane</location>
        <topology evidence="6">Lipid-anchor</topology>
    </subcellularLocation>
</comment>
<evidence type="ECO:0000256" key="1">
    <source>
        <dbReference type="ARBA" id="ARBA00022729"/>
    </source>
</evidence>
<sequence length="181" mass="19708">MRQLALLAFVTLLAACGFHLRGQGPGALFPYPTVFVSGNGPVAAQLRSDLQLMKEVQLLSAANPAAAQIRIDAENTDRKILSVNNAGRVSEYRLYYTVSYRVDQPGGDALIPGSTLQLFRSYSHDENNTLGKEAEAQLLLNDLRQDAARQILRRTGAAFKQRTQRAASEPTPSQGPLLNAN</sequence>
<comment type="function">
    <text evidence="6">Together with LptD, is involved in the assembly of lipopolysaccharide (LPS) at the surface of the outer membrane. Required for the proper assembly of LptD. Binds LPS and may serve as the LPS recognition site at the outer membrane.</text>
</comment>
<dbReference type="Pfam" id="PF04390">
    <property type="entry name" value="LptE"/>
    <property type="match status" value="1"/>
</dbReference>
<evidence type="ECO:0000256" key="5">
    <source>
        <dbReference type="ARBA" id="ARBA00023288"/>
    </source>
</evidence>
<evidence type="ECO:0000256" key="7">
    <source>
        <dbReference type="SAM" id="MobiDB-lite"/>
    </source>
</evidence>
<keyword evidence="9" id="KW-1185">Reference proteome</keyword>
<protein>
    <recommendedName>
        <fullName evidence="6">LPS-assembly lipoprotein LptE</fullName>
    </recommendedName>
</protein>
<dbReference type="InterPro" id="IPR007485">
    <property type="entry name" value="LPS_assembly_LptE"/>
</dbReference>
<reference evidence="8" key="1">
    <citation type="submission" date="2022-10" db="EMBL/GenBank/DDBJ databases">
        <title>Chitiniphilus purpureus sp. nov., a novel chitin-degrading bacterium isolated from crawfish pond sediment.</title>
        <authorList>
            <person name="Li K."/>
        </authorList>
    </citation>
    <scope>NUCLEOTIDE SEQUENCE</scope>
    <source>
        <strain evidence="8">CD1</strain>
    </source>
</reference>
<keyword evidence="5 6" id="KW-0449">Lipoprotein</keyword>
<dbReference type="RefSeq" id="WP_263124943.1">
    <property type="nucleotide sequence ID" value="NZ_CP106753.1"/>
</dbReference>
<proteinExistence type="inferred from homology"/>
<evidence type="ECO:0000256" key="3">
    <source>
        <dbReference type="ARBA" id="ARBA00023139"/>
    </source>
</evidence>
<organism evidence="8 9">
    <name type="scientific">Chitiniphilus purpureus</name>
    <dbReference type="NCBI Taxonomy" id="2981137"/>
    <lineage>
        <taxon>Bacteria</taxon>
        <taxon>Pseudomonadati</taxon>
        <taxon>Pseudomonadota</taxon>
        <taxon>Betaproteobacteria</taxon>
        <taxon>Neisseriales</taxon>
        <taxon>Chitinibacteraceae</taxon>
        <taxon>Chitiniphilus</taxon>
    </lineage>
</organism>
<keyword evidence="4 6" id="KW-0998">Cell outer membrane</keyword>
<dbReference type="Gene3D" id="3.30.160.150">
    <property type="entry name" value="Lipoprotein like domain"/>
    <property type="match status" value="1"/>
</dbReference>
<accession>A0ABY6DMD3</accession>
<keyword evidence="3 6" id="KW-0564">Palmitate</keyword>
<evidence type="ECO:0000256" key="4">
    <source>
        <dbReference type="ARBA" id="ARBA00023237"/>
    </source>
</evidence>
<evidence type="ECO:0000256" key="6">
    <source>
        <dbReference type="HAMAP-Rule" id="MF_01186"/>
    </source>
</evidence>
<evidence type="ECO:0000313" key="8">
    <source>
        <dbReference type="EMBL" id="UXY15532.1"/>
    </source>
</evidence>
<feature type="compositionally biased region" description="Polar residues" evidence="7">
    <location>
        <begin position="164"/>
        <end position="181"/>
    </location>
</feature>
<dbReference type="Proteomes" id="UP001061302">
    <property type="component" value="Chromosome"/>
</dbReference>
<gene>
    <name evidence="6 8" type="primary">lptE</name>
    <name evidence="8" type="ORF">N8I74_00510</name>
</gene>
<dbReference type="PANTHER" id="PTHR38098">
    <property type="entry name" value="LPS-ASSEMBLY LIPOPROTEIN LPTE"/>
    <property type="match status" value="1"/>
</dbReference>
<feature type="region of interest" description="Disordered" evidence="7">
    <location>
        <begin position="158"/>
        <end position="181"/>
    </location>
</feature>
<keyword evidence="1 6" id="KW-0732">Signal</keyword>
<evidence type="ECO:0000313" key="9">
    <source>
        <dbReference type="Proteomes" id="UP001061302"/>
    </source>
</evidence>
<evidence type="ECO:0000256" key="2">
    <source>
        <dbReference type="ARBA" id="ARBA00023136"/>
    </source>
</evidence>
<dbReference type="HAMAP" id="MF_01186">
    <property type="entry name" value="LPS_assembly_LptE"/>
    <property type="match status" value="1"/>
</dbReference>
<comment type="subunit">
    <text evidence="6">Component of the lipopolysaccharide transport and assembly complex. Interacts with LptD.</text>
</comment>
<dbReference type="PANTHER" id="PTHR38098:SF1">
    <property type="entry name" value="LPS-ASSEMBLY LIPOPROTEIN LPTE"/>
    <property type="match status" value="1"/>
</dbReference>
<comment type="similarity">
    <text evidence="6">Belongs to the LptE lipoprotein family.</text>
</comment>
<dbReference type="PROSITE" id="PS51257">
    <property type="entry name" value="PROKAR_LIPOPROTEIN"/>
    <property type="match status" value="1"/>
</dbReference>